<dbReference type="EMBL" id="KV429093">
    <property type="protein sequence ID" value="KZT66173.1"/>
    <property type="molecule type" value="Genomic_DNA"/>
</dbReference>
<sequence length="229" mass="24594">MPFKSGVCSGGAQFGLHGAAEAVYWGLLAAISALRVYALSGRDWRLSALVFVLLIVRIVYQIAATVYIASLASSSAADAIVFIITWRCTYHVIRLARQENIKASLSSLLLRDDAAGTIYFALLFIMNCLCIVTYLLEVFTGLSYLAIALSSIVLSRLLLNLLEASLSADSVSRSLDGGTASSDIRFSRGVDVFGATLSLDQDYDDEDDAAGPGGEPTADEDEDPRSFEE</sequence>
<evidence type="ECO:0000256" key="1">
    <source>
        <dbReference type="SAM" id="MobiDB-lite"/>
    </source>
</evidence>
<dbReference type="Proteomes" id="UP000076727">
    <property type="component" value="Unassembled WGS sequence"/>
</dbReference>
<gene>
    <name evidence="3" type="ORF">DAEQUDRAFT_798175</name>
</gene>
<accession>A0A165MVD8</accession>
<evidence type="ECO:0000313" key="4">
    <source>
        <dbReference type="Proteomes" id="UP000076727"/>
    </source>
</evidence>
<evidence type="ECO:0000256" key="2">
    <source>
        <dbReference type="SAM" id="Phobius"/>
    </source>
</evidence>
<keyword evidence="2" id="KW-0472">Membrane</keyword>
<feature type="transmembrane region" description="Helical" evidence="2">
    <location>
        <begin position="46"/>
        <end position="69"/>
    </location>
</feature>
<name>A0A165MVD8_9APHY</name>
<feature type="region of interest" description="Disordered" evidence="1">
    <location>
        <begin position="199"/>
        <end position="229"/>
    </location>
</feature>
<reference evidence="3 4" key="1">
    <citation type="journal article" date="2016" name="Mol. Biol. Evol.">
        <title>Comparative Genomics of Early-Diverging Mushroom-Forming Fungi Provides Insights into the Origins of Lignocellulose Decay Capabilities.</title>
        <authorList>
            <person name="Nagy L.G."/>
            <person name="Riley R."/>
            <person name="Tritt A."/>
            <person name="Adam C."/>
            <person name="Daum C."/>
            <person name="Floudas D."/>
            <person name="Sun H."/>
            <person name="Yadav J.S."/>
            <person name="Pangilinan J."/>
            <person name="Larsson K.H."/>
            <person name="Matsuura K."/>
            <person name="Barry K."/>
            <person name="Labutti K."/>
            <person name="Kuo R."/>
            <person name="Ohm R.A."/>
            <person name="Bhattacharya S.S."/>
            <person name="Shirouzu T."/>
            <person name="Yoshinaga Y."/>
            <person name="Martin F.M."/>
            <person name="Grigoriev I.V."/>
            <person name="Hibbett D.S."/>
        </authorList>
    </citation>
    <scope>NUCLEOTIDE SEQUENCE [LARGE SCALE GENOMIC DNA]</scope>
    <source>
        <strain evidence="3 4">L-15889</strain>
    </source>
</reference>
<proteinExistence type="predicted"/>
<evidence type="ECO:0000313" key="3">
    <source>
        <dbReference type="EMBL" id="KZT66173.1"/>
    </source>
</evidence>
<keyword evidence="4" id="KW-1185">Reference proteome</keyword>
<organism evidence="3 4">
    <name type="scientific">Daedalea quercina L-15889</name>
    <dbReference type="NCBI Taxonomy" id="1314783"/>
    <lineage>
        <taxon>Eukaryota</taxon>
        <taxon>Fungi</taxon>
        <taxon>Dikarya</taxon>
        <taxon>Basidiomycota</taxon>
        <taxon>Agaricomycotina</taxon>
        <taxon>Agaricomycetes</taxon>
        <taxon>Polyporales</taxon>
        <taxon>Fomitopsis</taxon>
    </lineage>
</organism>
<keyword evidence="2" id="KW-1133">Transmembrane helix</keyword>
<protein>
    <submittedName>
        <fullName evidence="3">Uncharacterized protein</fullName>
    </submittedName>
</protein>
<keyword evidence="2" id="KW-0812">Transmembrane</keyword>
<feature type="transmembrane region" description="Helical" evidence="2">
    <location>
        <begin position="114"/>
        <end position="136"/>
    </location>
</feature>
<dbReference type="AlphaFoldDB" id="A0A165MVD8"/>
<feature type="transmembrane region" description="Helical" evidence="2">
    <location>
        <begin position="22"/>
        <end position="39"/>
    </location>
</feature>